<keyword evidence="2" id="KW-0472">Membrane</keyword>
<comment type="caution">
    <text evidence="3">The sequence shown here is derived from an EMBL/GenBank/DDBJ whole genome shotgun (WGS) entry which is preliminary data.</text>
</comment>
<organism evidence="3 4">
    <name type="scientific">Candidatus Segetimicrobium genomatis</name>
    <dbReference type="NCBI Taxonomy" id="2569760"/>
    <lineage>
        <taxon>Bacteria</taxon>
        <taxon>Bacillati</taxon>
        <taxon>Candidatus Sysuimicrobiota</taxon>
        <taxon>Candidatus Sysuimicrobiia</taxon>
        <taxon>Candidatus Sysuimicrobiales</taxon>
        <taxon>Candidatus Segetimicrobiaceae</taxon>
        <taxon>Candidatus Segetimicrobium</taxon>
    </lineage>
</organism>
<sequence length="461" mass="50768">MPSRPIFLRGSSVLRRDWFVTGTIVVVAAAIAVVYLTGVGGCESSPSTGTSTCYSTTPWSLPIVLLVMAIGAAIIVFSIVPVQWVRAMRAAVRKDDPVEEPLRVGERLSNDDDVPQIKKVPKTRRTTGVFGAGKFEGREADLEEAARVTREESVKTTAEKRRLRDWAEKLAQREAIVQETEERLRREREELDSRILAPARSPDPGGERDETGATLEAGMSGILARLETIERRLARQETVAASNGNLDVTLKDERLASTERLERIAKRLADELDLDGRDLLAERESLLELEEDMQSREEALRAELDQFIGSGLLSSEERTADDVKSVEPSPTDVKDLERKGAEPAPPKHIAAEPELRPPLTATPAGKDTFEGDLGKAIEGNLTILVTKGVAVEHISEVLQAAKKAVRSARDVTEVREILERARASFDAGQYEEAMRQSDRILPLLRSPSPEARGSRVNTPEF</sequence>
<feature type="region of interest" description="Disordered" evidence="1">
    <location>
        <begin position="428"/>
        <end position="461"/>
    </location>
</feature>
<feature type="region of interest" description="Disordered" evidence="1">
    <location>
        <begin position="187"/>
        <end position="212"/>
    </location>
</feature>
<feature type="compositionally biased region" description="Basic and acidic residues" evidence="1">
    <location>
        <begin position="332"/>
        <end position="341"/>
    </location>
</feature>
<proteinExistence type="predicted"/>
<name>A0A537LFV5_9BACT</name>
<accession>A0A537LFV5</accession>
<evidence type="ECO:0000313" key="3">
    <source>
        <dbReference type="EMBL" id="TMJ06904.1"/>
    </source>
</evidence>
<dbReference type="AlphaFoldDB" id="A0A537LFV5"/>
<dbReference type="EMBL" id="VBAL01000004">
    <property type="protein sequence ID" value="TMJ06904.1"/>
    <property type="molecule type" value="Genomic_DNA"/>
</dbReference>
<evidence type="ECO:0000256" key="2">
    <source>
        <dbReference type="SAM" id="Phobius"/>
    </source>
</evidence>
<dbReference type="Proteomes" id="UP000319353">
    <property type="component" value="Unassembled WGS sequence"/>
</dbReference>
<feature type="compositionally biased region" description="Basic and acidic residues" evidence="1">
    <location>
        <begin position="316"/>
        <end position="325"/>
    </location>
</feature>
<keyword evidence="2" id="KW-0812">Transmembrane</keyword>
<keyword evidence="2" id="KW-1133">Transmembrane helix</keyword>
<evidence type="ECO:0000256" key="1">
    <source>
        <dbReference type="SAM" id="MobiDB-lite"/>
    </source>
</evidence>
<protein>
    <submittedName>
        <fullName evidence="3">Uncharacterized protein</fullName>
    </submittedName>
</protein>
<feature type="transmembrane region" description="Helical" evidence="2">
    <location>
        <begin position="18"/>
        <end position="39"/>
    </location>
</feature>
<gene>
    <name evidence="3" type="ORF">E6H01_00100</name>
</gene>
<feature type="region of interest" description="Disordered" evidence="1">
    <location>
        <begin position="316"/>
        <end position="351"/>
    </location>
</feature>
<reference evidence="3 4" key="1">
    <citation type="journal article" date="2019" name="Nat. Microbiol.">
        <title>Mediterranean grassland soil C-N compound turnover is dependent on rainfall and depth, and is mediated by genomically divergent microorganisms.</title>
        <authorList>
            <person name="Diamond S."/>
            <person name="Andeer P.F."/>
            <person name="Li Z."/>
            <person name="Crits-Christoph A."/>
            <person name="Burstein D."/>
            <person name="Anantharaman K."/>
            <person name="Lane K.R."/>
            <person name="Thomas B.C."/>
            <person name="Pan C."/>
            <person name="Northen T.R."/>
            <person name="Banfield J.F."/>
        </authorList>
    </citation>
    <scope>NUCLEOTIDE SEQUENCE [LARGE SCALE GENOMIC DNA]</scope>
    <source>
        <strain evidence="3">NP_4</strain>
    </source>
</reference>
<feature type="transmembrane region" description="Helical" evidence="2">
    <location>
        <begin position="59"/>
        <end position="85"/>
    </location>
</feature>
<evidence type="ECO:0000313" key="4">
    <source>
        <dbReference type="Proteomes" id="UP000319353"/>
    </source>
</evidence>